<organism evidence="8 9">
    <name type="scientific">Candidatus Avimonoglobus intestinipullorum</name>
    <dbReference type="NCBI Taxonomy" id="2840699"/>
    <lineage>
        <taxon>Bacteria</taxon>
        <taxon>Bacillati</taxon>
        <taxon>Bacillota</taxon>
        <taxon>Clostridia</taxon>
        <taxon>Eubacteriales</taxon>
        <taxon>Candidatus Avimonoglobus</taxon>
    </lineage>
</organism>
<feature type="site" description="Important for catalytic activity" evidence="7">
    <location>
        <position position="241"/>
    </location>
</feature>
<name>A0A9D1LUD9_9FIRM</name>
<evidence type="ECO:0000256" key="3">
    <source>
        <dbReference type="ARBA" id="ARBA00022989"/>
    </source>
</evidence>
<dbReference type="HAMAP" id="MF_02065">
    <property type="entry name" value="MltG"/>
    <property type="match status" value="1"/>
</dbReference>
<comment type="similarity">
    <text evidence="7">Belongs to the transglycosylase MltG family.</text>
</comment>
<evidence type="ECO:0000256" key="4">
    <source>
        <dbReference type="ARBA" id="ARBA00023136"/>
    </source>
</evidence>
<evidence type="ECO:0000256" key="2">
    <source>
        <dbReference type="ARBA" id="ARBA00022692"/>
    </source>
</evidence>
<dbReference type="GO" id="GO:0008932">
    <property type="term" value="F:lytic endotransglycosylase activity"/>
    <property type="evidence" value="ECO:0007669"/>
    <property type="project" value="UniProtKB-UniRule"/>
</dbReference>
<keyword evidence="2 7" id="KW-0812">Transmembrane</keyword>
<evidence type="ECO:0000256" key="5">
    <source>
        <dbReference type="ARBA" id="ARBA00023239"/>
    </source>
</evidence>
<sequence length="356" mass="40164">MEQFESYEELERRRRERQLRKRRKKRRRIIVLILIIVLALVCVFVVPILRGPALPEGQTVTVSIAEGSNTRDIAAVLKDNGVISSELLFLIAVRNSEYYGKLRFGEFELQGGMDTSEVIEALATGGARKDTLSITIPEGYSVENIVQRCVENGLGTAEDYEAALAAEYDFAFIEYIPQKEGQKYRLQGFLFPSTYEFYKTASAEDVVRTMLAEFEKQYKTVADDFEGVYDVVNKAALIQRESKLESENARIAGVIENRLAADMRLQIDASVVYAVSDGAYDMERVMNSDLNVDSPYNTYRNKGLPVGPICNPGLAAIEGALHPEEHNYLYYHTDTTKNDGSHIFTETYDEHLATMN</sequence>
<comment type="function">
    <text evidence="7">Functions as a peptidoglycan terminase that cleaves nascent peptidoglycan strands endolytically to terminate their elongation.</text>
</comment>
<dbReference type="EC" id="4.2.2.29" evidence="7"/>
<reference evidence="8" key="2">
    <citation type="journal article" date="2021" name="PeerJ">
        <title>Extensive microbial diversity within the chicken gut microbiome revealed by metagenomics and culture.</title>
        <authorList>
            <person name="Gilroy R."/>
            <person name="Ravi A."/>
            <person name="Getino M."/>
            <person name="Pursley I."/>
            <person name="Horton D.L."/>
            <person name="Alikhan N.F."/>
            <person name="Baker D."/>
            <person name="Gharbi K."/>
            <person name="Hall N."/>
            <person name="Watson M."/>
            <person name="Adriaenssens E.M."/>
            <person name="Foster-Nyarko E."/>
            <person name="Jarju S."/>
            <person name="Secka A."/>
            <person name="Antonio M."/>
            <person name="Oren A."/>
            <person name="Chaudhuri R.R."/>
            <person name="La Ragione R."/>
            <person name="Hildebrand F."/>
            <person name="Pallen M.J."/>
        </authorList>
    </citation>
    <scope>NUCLEOTIDE SEQUENCE</scope>
    <source>
        <strain evidence="8">ChiSjej4B22-9803</strain>
    </source>
</reference>
<dbReference type="GO" id="GO:0005886">
    <property type="term" value="C:plasma membrane"/>
    <property type="evidence" value="ECO:0007669"/>
    <property type="project" value="UniProtKB-SubCell"/>
</dbReference>
<dbReference type="GO" id="GO:0009252">
    <property type="term" value="P:peptidoglycan biosynthetic process"/>
    <property type="evidence" value="ECO:0007669"/>
    <property type="project" value="UniProtKB-UniRule"/>
</dbReference>
<dbReference type="InterPro" id="IPR003770">
    <property type="entry name" value="MLTG-like"/>
</dbReference>
<dbReference type="Pfam" id="PF02618">
    <property type="entry name" value="YceG"/>
    <property type="match status" value="1"/>
</dbReference>
<evidence type="ECO:0000256" key="1">
    <source>
        <dbReference type="ARBA" id="ARBA00022475"/>
    </source>
</evidence>
<feature type="transmembrane region" description="Helical" evidence="7">
    <location>
        <begin position="29"/>
        <end position="49"/>
    </location>
</feature>
<dbReference type="Proteomes" id="UP000824111">
    <property type="component" value="Unassembled WGS sequence"/>
</dbReference>
<evidence type="ECO:0000313" key="9">
    <source>
        <dbReference type="Proteomes" id="UP000824111"/>
    </source>
</evidence>
<proteinExistence type="inferred from homology"/>
<comment type="caution">
    <text evidence="8">The sequence shown here is derived from an EMBL/GenBank/DDBJ whole genome shotgun (WGS) entry which is preliminary data.</text>
</comment>
<dbReference type="NCBIfam" id="TIGR00247">
    <property type="entry name" value="endolytic transglycosylase MltG"/>
    <property type="match status" value="1"/>
</dbReference>
<dbReference type="GO" id="GO:0071555">
    <property type="term" value="P:cell wall organization"/>
    <property type="evidence" value="ECO:0007669"/>
    <property type="project" value="UniProtKB-KW"/>
</dbReference>
<keyword evidence="4 7" id="KW-0472">Membrane</keyword>
<evidence type="ECO:0000256" key="7">
    <source>
        <dbReference type="HAMAP-Rule" id="MF_02065"/>
    </source>
</evidence>
<evidence type="ECO:0000256" key="6">
    <source>
        <dbReference type="ARBA" id="ARBA00023316"/>
    </source>
</evidence>
<accession>A0A9D1LUD9</accession>
<keyword evidence="6 7" id="KW-0961">Cell wall biogenesis/degradation</keyword>
<dbReference type="Gene3D" id="3.30.1490.480">
    <property type="entry name" value="Endolytic murein transglycosylase"/>
    <property type="match status" value="1"/>
</dbReference>
<keyword evidence="1 7" id="KW-1003">Cell membrane</keyword>
<dbReference type="CDD" id="cd08010">
    <property type="entry name" value="MltG_like"/>
    <property type="match status" value="1"/>
</dbReference>
<gene>
    <name evidence="7 8" type="primary">mltG</name>
    <name evidence="8" type="ORF">IAB04_03015</name>
</gene>
<dbReference type="AlphaFoldDB" id="A0A9D1LUD9"/>
<protein>
    <recommendedName>
        <fullName evidence="7">Endolytic murein transglycosylase</fullName>
        <ecNumber evidence="7">4.2.2.29</ecNumber>
    </recommendedName>
    <alternativeName>
        <fullName evidence="7">Peptidoglycan lytic transglycosylase</fullName>
    </alternativeName>
    <alternativeName>
        <fullName evidence="7">Peptidoglycan polymerization terminase</fullName>
    </alternativeName>
</protein>
<keyword evidence="5 7" id="KW-0456">Lyase</keyword>
<dbReference type="PANTHER" id="PTHR30518">
    <property type="entry name" value="ENDOLYTIC MUREIN TRANSGLYCOSYLASE"/>
    <property type="match status" value="1"/>
</dbReference>
<comment type="catalytic activity">
    <reaction evidence="7">
        <text>a peptidoglycan chain = a peptidoglycan chain with N-acetyl-1,6-anhydromuramyl-[peptide] at the reducing end + a peptidoglycan chain with N-acetylglucosamine at the non-reducing end.</text>
        <dbReference type="EC" id="4.2.2.29"/>
    </reaction>
</comment>
<evidence type="ECO:0000313" key="8">
    <source>
        <dbReference type="EMBL" id="HIU48310.1"/>
    </source>
</evidence>
<dbReference type="PANTHER" id="PTHR30518:SF2">
    <property type="entry name" value="ENDOLYTIC MUREIN TRANSGLYCOSYLASE"/>
    <property type="match status" value="1"/>
</dbReference>
<reference evidence="8" key="1">
    <citation type="submission" date="2020-10" db="EMBL/GenBank/DDBJ databases">
        <authorList>
            <person name="Gilroy R."/>
        </authorList>
    </citation>
    <scope>NUCLEOTIDE SEQUENCE</scope>
    <source>
        <strain evidence="8">ChiSjej4B22-9803</strain>
    </source>
</reference>
<dbReference type="EMBL" id="DVND01000078">
    <property type="protein sequence ID" value="HIU48310.1"/>
    <property type="molecule type" value="Genomic_DNA"/>
</dbReference>
<keyword evidence="3 7" id="KW-1133">Transmembrane helix</keyword>
<comment type="subcellular location">
    <subcellularLocation>
        <location evidence="7">Cell membrane</location>
        <topology evidence="7">Single-pass membrane protein</topology>
    </subcellularLocation>
</comment>